<keyword evidence="2" id="KW-1185">Reference proteome</keyword>
<accession>A0A2P8GIJ2</accession>
<sequence>MLRDIIAHQVRGYDAIKEVNRKADEVYWSAVFNSAITDSPWFLKKTLNPGRWAASYPFLYILYRIYNEIKPKSILEFGLGETSKLSYQYLEAFPDAKLTIVEQDQNWLDFFSANIHNVVPNTLVLELEHKVVNGHTTKVYKDLIPNVAGNKFDLILVDGPWGSDRYSRYQIVDIVENDLLADRFAIIIDDCHRKGERDTADKVKELLRSKDIKFAEGMYSGVKDTLLICSENYKFLTSL</sequence>
<evidence type="ECO:0008006" key="3">
    <source>
        <dbReference type="Google" id="ProtNLM"/>
    </source>
</evidence>
<gene>
    <name evidence="1" type="ORF">CLV60_101147</name>
</gene>
<proteinExistence type="predicted"/>
<comment type="caution">
    <text evidence="1">The sequence shown here is derived from an EMBL/GenBank/DDBJ whole genome shotgun (WGS) entry which is preliminary data.</text>
</comment>
<evidence type="ECO:0000313" key="2">
    <source>
        <dbReference type="Proteomes" id="UP000241964"/>
    </source>
</evidence>
<reference evidence="1 2" key="1">
    <citation type="submission" date="2018-03" db="EMBL/GenBank/DDBJ databases">
        <title>Genomic Encyclopedia of Archaeal and Bacterial Type Strains, Phase II (KMG-II): from individual species to whole genera.</title>
        <authorList>
            <person name="Goeker M."/>
        </authorList>
    </citation>
    <scope>NUCLEOTIDE SEQUENCE [LARGE SCALE GENOMIC DNA]</scope>
    <source>
        <strain evidence="1 2">DSM 29057</strain>
    </source>
</reference>
<name>A0A2P8GIJ2_9BACT</name>
<dbReference type="AlphaFoldDB" id="A0A2P8GIJ2"/>
<protein>
    <recommendedName>
        <fullName evidence="3">Methyltransferase family protein</fullName>
    </recommendedName>
</protein>
<organism evidence="1 2">
    <name type="scientific">Dyadobacter jiangsuensis</name>
    <dbReference type="NCBI Taxonomy" id="1591085"/>
    <lineage>
        <taxon>Bacteria</taxon>
        <taxon>Pseudomonadati</taxon>
        <taxon>Bacteroidota</taxon>
        <taxon>Cytophagia</taxon>
        <taxon>Cytophagales</taxon>
        <taxon>Spirosomataceae</taxon>
        <taxon>Dyadobacter</taxon>
    </lineage>
</organism>
<dbReference type="Proteomes" id="UP000241964">
    <property type="component" value="Unassembled WGS sequence"/>
</dbReference>
<dbReference type="EMBL" id="PYAS01000001">
    <property type="protein sequence ID" value="PSL33778.1"/>
    <property type="molecule type" value="Genomic_DNA"/>
</dbReference>
<dbReference type="Gene3D" id="3.40.50.150">
    <property type="entry name" value="Vaccinia Virus protein VP39"/>
    <property type="match status" value="1"/>
</dbReference>
<dbReference type="SUPFAM" id="SSF53335">
    <property type="entry name" value="S-adenosyl-L-methionine-dependent methyltransferases"/>
    <property type="match status" value="1"/>
</dbReference>
<evidence type="ECO:0000313" key="1">
    <source>
        <dbReference type="EMBL" id="PSL33778.1"/>
    </source>
</evidence>
<dbReference type="InterPro" id="IPR029063">
    <property type="entry name" value="SAM-dependent_MTases_sf"/>
</dbReference>
<dbReference type="RefSeq" id="WP_170118675.1">
    <property type="nucleotide sequence ID" value="NZ_PYAS01000001.1"/>
</dbReference>